<dbReference type="CDD" id="cd06582">
    <property type="entry name" value="TM_PBP1_LivH_like"/>
    <property type="match status" value="1"/>
</dbReference>
<dbReference type="Pfam" id="PF02653">
    <property type="entry name" value="BPD_transp_2"/>
    <property type="match status" value="1"/>
</dbReference>
<evidence type="ECO:0000256" key="6">
    <source>
        <dbReference type="ARBA" id="ARBA00022989"/>
    </source>
</evidence>
<comment type="caution">
    <text evidence="10">The sequence shown here is derived from an EMBL/GenBank/DDBJ whole genome shotgun (WGS) entry which is preliminary data.</text>
</comment>
<dbReference type="GO" id="GO:0005886">
    <property type="term" value="C:plasma membrane"/>
    <property type="evidence" value="ECO:0007669"/>
    <property type="project" value="UniProtKB-SubCell"/>
</dbReference>
<dbReference type="InterPro" id="IPR052157">
    <property type="entry name" value="BCAA_transport_permease"/>
</dbReference>
<feature type="transmembrane region" description="Helical" evidence="9">
    <location>
        <begin position="206"/>
        <end position="231"/>
    </location>
</feature>
<evidence type="ECO:0000256" key="9">
    <source>
        <dbReference type="SAM" id="Phobius"/>
    </source>
</evidence>
<organism evidence="10 11">
    <name type="scientific">Caldovatus sediminis</name>
    <dbReference type="NCBI Taxonomy" id="2041189"/>
    <lineage>
        <taxon>Bacteria</taxon>
        <taxon>Pseudomonadati</taxon>
        <taxon>Pseudomonadota</taxon>
        <taxon>Alphaproteobacteria</taxon>
        <taxon>Acetobacterales</taxon>
        <taxon>Roseomonadaceae</taxon>
        <taxon>Caldovatus</taxon>
    </lineage>
</organism>
<dbReference type="PANTHER" id="PTHR11795">
    <property type="entry name" value="BRANCHED-CHAIN AMINO ACID TRANSPORT SYSTEM PERMEASE PROTEIN LIVH"/>
    <property type="match status" value="1"/>
</dbReference>
<evidence type="ECO:0000313" key="11">
    <source>
        <dbReference type="Proteomes" id="UP000597507"/>
    </source>
</evidence>
<evidence type="ECO:0000256" key="2">
    <source>
        <dbReference type="ARBA" id="ARBA00022448"/>
    </source>
</evidence>
<name>A0A8J2ZEF0_9PROT</name>
<keyword evidence="11" id="KW-1185">Reference proteome</keyword>
<dbReference type="GO" id="GO:0022857">
    <property type="term" value="F:transmembrane transporter activity"/>
    <property type="evidence" value="ECO:0007669"/>
    <property type="project" value="InterPro"/>
</dbReference>
<evidence type="ECO:0000313" key="10">
    <source>
        <dbReference type="EMBL" id="GGG44944.1"/>
    </source>
</evidence>
<evidence type="ECO:0000256" key="5">
    <source>
        <dbReference type="ARBA" id="ARBA00022970"/>
    </source>
</evidence>
<keyword evidence="6 9" id="KW-1133">Transmembrane helix</keyword>
<keyword evidence="4 9" id="KW-0812">Transmembrane</keyword>
<keyword evidence="7 9" id="KW-0472">Membrane</keyword>
<comment type="similarity">
    <text evidence="8">Belongs to the binding-protein-dependent transport system permease family. LivHM subfamily.</text>
</comment>
<evidence type="ECO:0000256" key="7">
    <source>
        <dbReference type="ARBA" id="ARBA00023136"/>
    </source>
</evidence>
<feature type="transmembrane region" description="Helical" evidence="9">
    <location>
        <begin position="73"/>
        <end position="94"/>
    </location>
</feature>
<gene>
    <name evidence="10" type="ORF">GCM10010964_35440</name>
</gene>
<accession>A0A8J2ZEF0</accession>
<dbReference type="Proteomes" id="UP000597507">
    <property type="component" value="Unassembled WGS sequence"/>
</dbReference>
<dbReference type="AlphaFoldDB" id="A0A8J2ZEF0"/>
<evidence type="ECO:0000256" key="1">
    <source>
        <dbReference type="ARBA" id="ARBA00004651"/>
    </source>
</evidence>
<dbReference type="InterPro" id="IPR001851">
    <property type="entry name" value="ABC_transp_permease"/>
</dbReference>
<dbReference type="PANTHER" id="PTHR11795:SF442">
    <property type="entry name" value="ABC TRANSPORTER ATP-BINDING PROTEIN"/>
    <property type="match status" value="1"/>
</dbReference>
<evidence type="ECO:0000256" key="4">
    <source>
        <dbReference type="ARBA" id="ARBA00022692"/>
    </source>
</evidence>
<protein>
    <submittedName>
        <fullName evidence="10">Branched-chain amino acid ABC transporter permease</fullName>
    </submittedName>
</protein>
<feature type="transmembrane region" description="Helical" evidence="9">
    <location>
        <begin position="272"/>
        <end position="292"/>
    </location>
</feature>
<evidence type="ECO:0000256" key="8">
    <source>
        <dbReference type="ARBA" id="ARBA00037998"/>
    </source>
</evidence>
<dbReference type="EMBL" id="BMKS01000013">
    <property type="protein sequence ID" value="GGG44944.1"/>
    <property type="molecule type" value="Genomic_DNA"/>
</dbReference>
<evidence type="ECO:0000256" key="3">
    <source>
        <dbReference type="ARBA" id="ARBA00022475"/>
    </source>
</evidence>
<dbReference type="GO" id="GO:0006865">
    <property type="term" value="P:amino acid transport"/>
    <property type="evidence" value="ECO:0007669"/>
    <property type="project" value="UniProtKB-KW"/>
</dbReference>
<sequence length="302" mass="31421">MARAIPRRAPEPSMDPVALFTLQLLNALSLSALLFFIALGLTLIFGIMRVINFAHGAIYMLGAYVGVTTQTLTGSFALSLVLAPLAAALLGLAFERSALTRLYAREHSAFLLVTFGLALALTEAIRLAWGPDPRQAELPAALAGIVFVLDEPFPVYRLVLIGAGAAAALALWLLLHRTRLGLLMRAASQNAAMTAALGNDVAAVRAAVFALACGLAALGGALAAPLFTAYIGLGTSVIIDAFVIVMIGGMGSFVGTAVGSLLVGFAQTFGNFYFPELALGATYALMIAVLLLRPGGLFGREE</sequence>
<proteinExistence type="inferred from homology"/>
<keyword evidence="2" id="KW-0813">Transport</keyword>
<comment type="subcellular location">
    <subcellularLocation>
        <location evidence="1">Cell membrane</location>
        <topology evidence="1">Multi-pass membrane protein</topology>
    </subcellularLocation>
</comment>
<feature type="transmembrane region" description="Helical" evidence="9">
    <location>
        <begin position="155"/>
        <end position="175"/>
    </location>
</feature>
<reference evidence="10 11" key="1">
    <citation type="journal article" date="2014" name="Int. J. Syst. Evol. Microbiol.">
        <title>Complete genome sequence of Corynebacterium casei LMG S-19264T (=DSM 44701T), isolated from a smear-ripened cheese.</title>
        <authorList>
            <consortium name="US DOE Joint Genome Institute (JGI-PGF)"/>
            <person name="Walter F."/>
            <person name="Albersmeier A."/>
            <person name="Kalinowski J."/>
            <person name="Ruckert C."/>
        </authorList>
    </citation>
    <scope>NUCLEOTIDE SEQUENCE [LARGE SCALE GENOMIC DNA]</scope>
    <source>
        <strain evidence="10 11">CGMCC 1.16330</strain>
    </source>
</reference>
<keyword evidence="3" id="KW-1003">Cell membrane</keyword>
<keyword evidence="5" id="KW-0029">Amino-acid transport</keyword>
<feature type="transmembrane region" description="Helical" evidence="9">
    <location>
        <begin position="237"/>
        <end position="265"/>
    </location>
</feature>
<feature type="transmembrane region" description="Helical" evidence="9">
    <location>
        <begin position="109"/>
        <end position="129"/>
    </location>
</feature>
<feature type="transmembrane region" description="Helical" evidence="9">
    <location>
        <begin position="20"/>
        <end position="43"/>
    </location>
</feature>